<name>A0A0L7L7V2_OPEBR</name>
<gene>
    <name evidence="14" type="ORF">OBRU01_13847</name>
</gene>
<feature type="transmembrane region" description="Helical" evidence="12">
    <location>
        <begin position="423"/>
        <end position="450"/>
    </location>
</feature>
<keyword evidence="4 11" id="KW-0812">Transmembrane</keyword>
<organism evidence="14 15">
    <name type="scientific">Operophtera brumata</name>
    <name type="common">Winter moth</name>
    <name type="synonym">Phalaena brumata</name>
    <dbReference type="NCBI Taxonomy" id="104452"/>
    <lineage>
        <taxon>Eukaryota</taxon>
        <taxon>Metazoa</taxon>
        <taxon>Ecdysozoa</taxon>
        <taxon>Arthropoda</taxon>
        <taxon>Hexapoda</taxon>
        <taxon>Insecta</taxon>
        <taxon>Pterygota</taxon>
        <taxon>Neoptera</taxon>
        <taxon>Endopterygota</taxon>
        <taxon>Lepidoptera</taxon>
        <taxon>Glossata</taxon>
        <taxon>Ditrysia</taxon>
        <taxon>Geometroidea</taxon>
        <taxon>Geometridae</taxon>
        <taxon>Larentiinae</taxon>
        <taxon>Operophtera</taxon>
    </lineage>
</organism>
<dbReference type="Pfam" id="PF00001">
    <property type="entry name" value="7tm_1"/>
    <property type="match status" value="2"/>
</dbReference>
<dbReference type="Proteomes" id="UP000037510">
    <property type="component" value="Unassembled WGS sequence"/>
</dbReference>
<sequence>MDGLFSSVNQSGHNVTDLYEVYRLKQMDSLRVHKYVGFVLGTIIILSNFPVVVSSGLILRKGQKPRSTYMLLGNVSLADTIVGASLICGVLIENVKSPSSLCIVEIGMMVCPAMVSILSVGLIAVDRYIYILHGLYYKRWFSTTRVRIGIVLIWMIVSILSVGLIAVDRYIYILHGLYYKRWFSTTRVRIGIVLIWMIGKSSLHIERWSNSSGPVHLHTPWTLLQEVVQHYSTTGWVSEELNMTRCFYVSLFPGTLILLNSFLSIIPIIVVVVLYSIILVKALQTVNTINGTIKVKELTPVSEKPKLRVNRGTMIDRGTNAHVAKSDTKLKRSASFTLGTSTKKQPNCRSKSIEDLSGVDKFKTTDASKSNGRSDSDFSVYTIESIASFNLSSDVNEHTEHRSSNPRKFSKVRKIKEPNKWRAITVVLLTTGTFIITWIPFFIAVIFFVFCEEKLTNPKCIQLRFLLGGPFPFLAFTNSIVNPLIYAWWHKGFKKSVKTYYKRYCHKHQLFRVAGPAEELAKLEAVLDVLSATPAAKSTTGQLELLLRLAPEEKEQWLSYFETNNMQYRLIAENLATYDIK</sequence>
<evidence type="ECO:0000256" key="1">
    <source>
        <dbReference type="ARBA" id="ARBA00004651"/>
    </source>
</evidence>
<evidence type="ECO:0000256" key="9">
    <source>
        <dbReference type="ARBA" id="ARBA00023180"/>
    </source>
</evidence>
<keyword evidence="6 11" id="KW-0297">G-protein coupled receptor</keyword>
<comment type="similarity">
    <text evidence="2 11">Belongs to the G-protein coupled receptor 1 family.</text>
</comment>
<evidence type="ECO:0000313" key="15">
    <source>
        <dbReference type="Proteomes" id="UP000037510"/>
    </source>
</evidence>
<feature type="transmembrane region" description="Helical" evidence="12">
    <location>
        <begin position="146"/>
        <end position="167"/>
    </location>
</feature>
<evidence type="ECO:0000259" key="13">
    <source>
        <dbReference type="PROSITE" id="PS50262"/>
    </source>
</evidence>
<feature type="transmembrane region" description="Helical" evidence="12">
    <location>
        <begin position="71"/>
        <end position="92"/>
    </location>
</feature>
<dbReference type="GO" id="GO:0004930">
    <property type="term" value="F:G protein-coupled receptor activity"/>
    <property type="evidence" value="ECO:0007669"/>
    <property type="project" value="UniProtKB-KW"/>
</dbReference>
<comment type="caution">
    <text evidence="14">The sequence shown here is derived from an EMBL/GenBank/DDBJ whole genome shotgun (WGS) entry which is preliminary data.</text>
</comment>
<keyword evidence="5 12" id="KW-1133">Transmembrane helix</keyword>
<feature type="transmembrane region" description="Helical" evidence="12">
    <location>
        <begin position="35"/>
        <end position="59"/>
    </location>
</feature>
<evidence type="ECO:0000256" key="4">
    <source>
        <dbReference type="ARBA" id="ARBA00022692"/>
    </source>
</evidence>
<evidence type="ECO:0000256" key="11">
    <source>
        <dbReference type="RuleBase" id="RU000688"/>
    </source>
</evidence>
<dbReference type="STRING" id="104452.A0A0L7L7V2"/>
<proteinExistence type="inferred from homology"/>
<evidence type="ECO:0000256" key="6">
    <source>
        <dbReference type="ARBA" id="ARBA00023040"/>
    </source>
</evidence>
<dbReference type="CDD" id="cd00637">
    <property type="entry name" value="7tm_classA_rhodopsin-like"/>
    <property type="match status" value="1"/>
</dbReference>
<dbReference type="InterPro" id="IPR017452">
    <property type="entry name" value="GPCR_Rhodpsn_7TM"/>
</dbReference>
<dbReference type="InterPro" id="IPR000276">
    <property type="entry name" value="GPCR_Rhodpsn"/>
</dbReference>
<evidence type="ECO:0000256" key="5">
    <source>
        <dbReference type="ARBA" id="ARBA00022989"/>
    </source>
</evidence>
<evidence type="ECO:0000256" key="8">
    <source>
        <dbReference type="ARBA" id="ARBA00023170"/>
    </source>
</evidence>
<keyword evidence="8 11" id="KW-0675">Receptor</keyword>
<dbReference type="GO" id="GO:0007189">
    <property type="term" value="P:adenylate cyclase-activating G protein-coupled receptor signaling pathway"/>
    <property type="evidence" value="ECO:0007669"/>
    <property type="project" value="TreeGrafter"/>
</dbReference>
<evidence type="ECO:0000256" key="12">
    <source>
        <dbReference type="SAM" id="Phobius"/>
    </source>
</evidence>
<keyword evidence="15" id="KW-1185">Reference proteome</keyword>
<dbReference type="Gene3D" id="1.20.1070.10">
    <property type="entry name" value="Rhodopsin 7-helix transmembrane proteins"/>
    <property type="match status" value="2"/>
</dbReference>
<feature type="transmembrane region" description="Helical" evidence="12">
    <location>
        <begin position="98"/>
        <end position="125"/>
    </location>
</feature>
<dbReference type="GO" id="GO:0001973">
    <property type="term" value="P:G protein-coupled adenosine receptor signaling pathway"/>
    <property type="evidence" value="ECO:0007669"/>
    <property type="project" value="TreeGrafter"/>
</dbReference>
<dbReference type="EMBL" id="JTDY01002459">
    <property type="protein sequence ID" value="KOB71371.1"/>
    <property type="molecule type" value="Genomic_DNA"/>
</dbReference>
<dbReference type="GO" id="GO:0005886">
    <property type="term" value="C:plasma membrane"/>
    <property type="evidence" value="ECO:0007669"/>
    <property type="project" value="UniProtKB-SubCell"/>
</dbReference>
<evidence type="ECO:0000256" key="2">
    <source>
        <dbReference type="ARBA" id="ARBA00010663"/>
    </source>
</evidence>
<dbReference type="PROSITE" id="PS00237">
    <property type="entry name" value="G_PROTEIN_RECEP_F1_1"/>
    <property type="match status" value="2"/>
</dbReference>
<reference evidence="14 15" key="1">
    <citation type="journal article" date="2015" name="Genome Biol. Evol.">
        <title>The genome of winter moth (Operophtera brumata) provides a genomic perspective on sexual dimorphism and phenology.</title>
        <authorList>
            <person name="Derks M.F."/>
            <person name="Smit S."/>
            <person name="Salis L."/>
            <person name="Schijlen E."/>
            <person name="Bossers A."/>
            <person name="Mateman C."/>
            <person name="Pijl A.S."/>
            <person name="de Ridder D."/>
            <person name="Groenen M.A."/>
            <person name="Visser M.E."/>
            <person name="Megens H.J."/>
        </authorList>
    </citation>
    <scope>NUCLEOTIDE SEQUENCE [LARGE SCALE GENOMIC DNA]</scope>
    <source>
        <strain evidence="14">WM2013NL</strain>
        <tissue evidence="14">Head and thorax</tissue>
    </source>
</reference>
<protein>
    <submittedName>
        <fullName evidence="14">Serotonin receptor 8</fullName>
    </submittedName>
</protein>
<accession>A0A0L7L7V2</accession>
<evidence type="ECO:0000256" key="10">
    <source>
        <dbReference type="ARBA" id="ARBA00023224"/>
    </source>
</evidence>
<dbReference type="PRINTS" id="PR00237">
    <property type="entry name" value="GPCRRHODOPSN"/>
</dbReference>
<dbReference type="AlphaFoldDB" id="A0A0L7L7V2"/>
<feature type="domain" description="G-protein coupled receptors family 1 profile" evidence="13">
    <location>
        <begin position="37"/>
        <end position="486"/>
    </location>
</feature>
<dbReference type="PANTHER" id="PTHR24246">
    <property type="entry name" value="OLFACTORY RECEPTOR AND ADENOSINE RECEPTOR"/>
    <property type="match status" value="1"/>
</dbReference>
<dbReference type="SUPFAM" id="SSF81321">
    <property type="entry name" value="Family A G protein-coupled receptor-like"/>
    <property type="match status" value="2"/>
</dbReference>
<evidence type="ECO:0000256" key="7">
    <source>
        <dbReference type="ARBA" id="ARBA00023136"/>
    </source>
</evidence>
<keyword evidence="3" id="KW-1003">Cell membrane</keyword>
<feature type="transmembrane region" description="Helical" evidence="12">
    <location>
        <begin position="257"/>
        <end position="280"/>
    </location>
</feature>
<keyword evidence="10 11" id="KW-0807">Transducer</keyword>
<evidence type="ECO:0000313" key="14">
    <source>
        <dbReference type="EMBL" id="KOB71371.1"/>
    </source>
</evidence>
<keyword evidence="9" id="KW-0325">Glycoprotein</keyword>
<evidence type="ECO:0000256" key="3">
    <source>
        <dbReference type="ARBA" id="ARBA00022475"/>
    </source>
</evidence>
<feature type="transmembrane region" description="Helical" evidence="12">
    <location>
        <begin position="470"/>
        <end position="489"/>
    </location>
</feature>
<dbReference type="PANTHER" id="PTHR24246:SF27">
    <property type="entry name" value="ADENOSINE RECEPTOR, ISOFORM A"/>
    <property type="match status" value="1"/>
</dbReference>
<comment type="subcellular location">
    <subcellularLocation>
        <location evidence="1">Cell membrane</location>
        <topology evidence="1">Multi-pass membrane protein</topology>
    </subcellularLocation>
</comment>
<keyword evidence="7 12" id="KW-0472">Membrane</keyword>
<dbReference type="PROSITE" id="PS50262">
    <property type="entry name" value="G_PROTEIN_RECEP_F1_2"/>
    <property type="match status" value="1"/>
</dbReference>